<comment type="subcellular location">
    <subcellularLocation>
        <location evidence="1">Membrane</location>
    </subcellularLocation>
</comment>
<keyword evidence="2 5" id="KW-0812">Transmembrane</keyword>
<dbReference type="InterPro" id="IPR023352">
    <property type="entry name" value="MAPEG-like_dom_sf"/>
</dbReference>
<evidence type="ECO:0000256" key="5">
    <source>
        <dbReference type="SAM" id="Phobius"/>
    </source>
</evidence>
<sequence length="143" mass="16221">MNDLDTRLIFMPAVAMVALTFAVWWRMYFVRIGQMKRERIHPQAVATSAQSAARLTDSGPADNFRNLFELPVLFYVALVVAALTQQVNAATLGLAWAFVLLRVVHSAIHCTYNKVMHRFYAYVAGGMVLWLLWGAIAFGWWRA</sequence>
<feature type="transmembrane region" description="Helical" evidence="5">
    <location>
        <begin position="72"/>
        <end position="99"/>
    </location>
</feature>
<dbReference type="RefSeq" id="WP_281778959.1">
    <property type="nucleotide sequence ID" value="NZ_AP027041.1"/>
</dbReference>
<feature type="transmembrane region" description="Helical" evidence="5">
    <location>
        <begin position="6"/>
        <end position="29"/>
    </location>
</feature>
<dbReference type="EMBL" id="AP027041">
    <property type="protein sequence ID" value="BDU16991.1"/>
    <property type="molecule type" value="Genomic_DNA"/>
</dbReference>
<reference evidence="6 7" key="1">
    <citation type="journal article" date="2023" name="Int. J. Syst. Evol. Microbiol.">
        <title>Physiological and genomic analyses of cobalamin (vitamin B12)-auxotrophy of Lysobacter auxotrophicus sp. nov., a methionine-auxotrophic chitinolytic bacterium isolated from chitin-treated soil.</title>
        <authorList>
            <person name="Saito A."/>
            <person name="Dohra H."/>
            <person name="Hamada M."/>
            <person name="Moriuchi R."/>
            <person name="Kotsuchibashi Y."/>
            <person name="Mori K."/>
        </authorList>
    </citation>
    <scope>NUCLEOTIDE SEQUENCE [LARGE SCALE GENOMIC DNA]</scope>
    <source>
        <strain evidence="6 7">5-21a</strain>
    </source>
</reference>
<name>A0ABN6UKX0_9GAMM</name>
<evidence type="ECO:0000256" key="1">
    <source>
        <dbReference type="ARBA" id="ARBA00004370"/>
    </source>
</evidence>
<evidence type="ECO:0000256" key="2">
    <source>
        <dbReference type="ARBA" id="ARBA00022692"/>
    </source>
</evidence>
<evidence type="ECO:0000256" key="4">
    <source>
        <dbReference type="ARBA" id="ARBA00023136"/>
    </source>
</evidence>
<keyword evidence="4 5" id="KW-0472">Membrane</keyword>
<evidence type="ECO:0000313" key="7">
    <source>
        <dbReference type="Proteomes" id="UP001317822"/>
    </source>
</evidence>
<proteinExistence type="predicted"/>
<feature type="transmembrane region" description="Helical" evidence="5">
    <location>
        <begin position="119"/>
        <end position="141"/>
    </location>
</feature>
<organism evidence="6 7">
    <name type="scientific">Lysobacter auxotrophicus</name>
    <dbReference type="NCBI Taxonomy" id="2992573"/>
    <lineage>
        <taxon>Bacteria</taxon>
        <taxon>Pseudomonadati</taxon>
        <taxon>Pseudomonadota</taxon>
        <taxon>Gammaproteobacteria</taxon>
        <taxon>Lysobacterales</taxon>
        <taxon>Lysobacteraceae</taxon>
        <taxon>Lysobacter</taxon>
    </lineage>
</organism>
<keyword evidence="7" id="KW-1185">Reference proteome</keyword>
<dbReference type="Pfam" id="PF01124">
    <property type="entry name" value="MAPEG"/>
    <property type="match status" value="1"/>
</dbReference>
<dbReference type="Proteomes" id="UP001317822">
    <property type="component" value="Chromosome"/>
</dbReference>
<gene>
    <name evidence="6" type="ORF">LA521A_21920</name>
</gene>
<keyword evidence="3 5" id="KW-1133">Transmembrane helix</keyword>
<dbReference type="SUPFAM" id="SSF161084">
    <property type="entry name" value="MAPEG domain-like"/>
    <property type="match status" value="1"/>
</dbReference>
<protein>
    <submittedName>
        <fullName evidence="6">MAPEG family protein</fullName>
    </submittedName>
</protein>
<dbReference type="InterPro" id="IPR001129">
    <property type="entry name" value="Membr-assoc_MAPEG"/>
</dbReference>
<evidence type="ECO:0000256" key="3">
    <source>
        <dbReference type="ARBA" id="ARBA00022989"/>
    </source>
</evidence>
<dbReference type="Gene3D" id="1.20.120.550">
    <property type="entry name" value="Membrane associated eicosanoid/glutathione metabolism-like domain"/>
    <property type="match status" value="1"/>
</dbReference>
<evidence type="ECO:0000313" key="6">
    <source>
        <dbReference type="EMBL" id="BDU16991.1"/>
    </source>
</evidence>
<accession>A0ABN6UKX0</accession>